<evidence type="ECO:0000256" key="2">
    <source>
        <dbReference type="SAM" id="Phobius"/>
    </source>
</evidence>
<sequence length="286" mass="30058">MERPAWLSRAGRSRRRRVRPRGTDVATGVGVRRPARAVGSSAEPSTPHPDSHQPRETSTEGTLMDMNMTNNVPDWLTPIAWAFIALAVLSAALIAIDIYGLRRRHRTVAAEVVWVCSGLYLGPAALWLYTKTGRAPARTGHVNRDSAASAASVSLPGGAASAVAHLIGVPLVLASGLTIAGIDLWVMLLVIGALAIVLLFTFERTAATGLSVGAAAGAAVLTVLAFDIGMAGWMLLLHFNEYMPPASEGSFWFLMQIGIVLGLATGYPVAAALARRNGAATTASTR</sequence>
<feature type="domain" description="DUF4396" evidence="3">
    <location>
        <begin position="150"/>
        <end position="276"/>
    </location>
</feature>
<dbReference type="Pfam" id="PF14342">
    <property type="entry name" value="DUF4396"/>
    <property type="match status" value="1"/>
</dbReference>
<evidence type="ECO:0000256" key="1">
    <source>
        <dbReference type="SAM" id="MobiDB-lite"/>
    </source>
</evidence>
<evidence type="ECO:0000313" key="5">
    <source>
        <dbReference type="Proteomes" id="UP001515100"/>
    </source>
</evidence>
<proteinExistence type="predicted"/>
<organism evidence="4 5">
    <name type="scientific">Aeromicrobium fastidiosum</name>
    <dbReference type="NCBI Taxonomy" id="52699"/>
    <lineage>
        <taxon>Bacteria</taxon>
        <taxon>Bacillati</taxon>
        <taxon>Actinomycetota</taxon>
        <taxon>Actinomycetes</taxon>
        <taxon>Propionibacteriales</taxon>
        <taxon>Nocardioidaceae</taxon>
        <taxon>Aeromicrobium</taxon>
    </lineage>
</organism>
<feature type="transmembrane region" description="Helical" evidence="2">
    <location>
        <begin position="251"/>
        <end position="274"/>
    </location>
</feature>
<gene>
    <name evidence="4" type="ORF">ESP62_013350</name>
</gene>
<dbReference type="EMBL" id="SDPP02000003">
    <property type="protein sequence ID" value="KAA1376408.1"/>
    <property type="molecule type" value="Genomic_DNA"/>
</dbReference>
<keyword evidence="2" id="KW-1133">Transmembrane helix</keyword>
<feature type="transmembrane region" description="Helical" evidence="2">
    <location>
        <begin position="75"/>
        <end position="96"/>
    </location>
</feature>
<evidence type="ECO:0000259" key="3">
    <source>
        <dbReference type="Pfam" id="PF14342"/>
    </source>
</evidence>
<dbReference type="Proteomes" id="UP001515100">
    <property type="component" value="Unassembled WGS sequence"/>
</dbReference>
<feature type="region of interest" description="Disordered" evidence="1">
    <location>
        <begin position="1"/>
        <end position="59"/>
    </location>
</feature>
<protein>
    <submittedName>
        <fullName evidence="4">DUF4396 domain-containing protein</fullName>
    </submittedName>
</protein>
<evidence type="ECO:0000313" key="4">
    <source>
        <dbReference type="EMBL" id="KAA1376408.1"/>
    </source>
</evidence>
<keyword evidence="5" id="KW-1185">Reference proteome</keyword>
<feature type="transmembrane region" description="Helical" evidence="2">
    <location>
        <begin position="108"/>
        <end position="129"/>
    </location>
</feature>
<dbReference type="InterPro" id="IPR025509">
    <property type="entry name" value="DUF4396"/>
</dbReference>
<feature type="transmembrane region" description="Helical" evidence="2">
    <location>
        <begin position="214"/>
        <end position="239"/>
    </location>
</feature>
<name>A0A641AMA6_9ACTN</name>
<comment type="caution">
    <text evidence="4">The sequence shown here is derived from an EMBL/GenBank/DDBJ whole genome shotgun (WGS) entry which is preliminary data.</text>
</comment>
<accession>A0A641AMA6</accession>
<feature type="transmembrane region" description="Helical" evidence="2">
    <location>
        <begin position="184"/>
        <end position="202"/>
    </location>
</feature>
<feature type="compositionally biased region" description="Basic and acidic residues" evidence="1">
    <location>
        <begin position="49"/>
        <end position="58"/>
    </location>
</feature>
<dbReference type="AlphaFoldDB" id="A0A641AMA6"/>
<feature type="compositionally biased region" description="Basic residues" evidence="1">
    <location>
        <begin position="11"/>
        <end position="20"/>
    </location>
</feature>
<dbReference type="OrthoDB" id="345021at2"/>
<keyword evidence="2" id="KW-0812">Transmembrane</keyword>
<keyword evidence="2" id="KW-0472">Membrane</keyword>
<reference evidence="4" key="1">
    <citation type="submission" date="2019-09" db="EMBL/GenBank/DDBJ databases">
        <authorList>
            <person name="Li J."/>
        </authorList>
    </citation>
    <scope>NUCLEOTIDE SEQUENCE [LARGE SCALE GENOMIC DNA]</scope>
    <source>
        <strain evidence="4">NRBC 14897</strain>
    </source>
</reference>